<reference evidence="2" key="1">
    <citation type="submission" date="2020-02" db="EMBL/GenBank/DDBJ databases">
        <authorList>
            <person name="Scholz U."/>
            <person name="Mascher M."/>
            <person name="Fiebig A."/>
        </authorList>
    </citation>
    <scope>NUCLEOTIDE SEQUENCE</scope>
</reference>
<evidence type="ECO:0000256" key="1">
    <source>
        <dbReference type="SAM" id="MobiDB-lite"/>
    </source>
</evidence>
<protein>
    <submittedName>
        <fullName evidence="2">Uncharacterized protein</fullName>
    </submittedName>
</protein>
<keyword evidence="3" id="KW-1185">Reference proteome</keyword>
<dbReference type="AlphaFoldDB" id="A0A7I8K7Z3"/>
<organism evidence="2 3">
    <name type="scientific">Spirodela intermedia</name>
    <name type="common">Intermediate duckweed</name>
    <dbReference type="NCBI Taxonomy" id="51605"/>
    <lineage>
        <taxon>Eukaryota</taxon>
        <taxon>Viridiplantae</taxon>
        <taxon>Streptophyta</taxon>
        <taxon>Embryophyta</taxon>
        <taxon>Tracheophyta</taxon>
        <taxon>Spermatophyta</taxon>
        <taxon>Magnoliopsida</taxon>
        <taxon>Liliopsida</taxon>
        <taxon>Araceae</taxon>
        <taxon>Lemnoideae</taxon>
        <taxon>Spirodela</taxon>
    </lineage>
</organism>
<dbReference type="Proteomes" id="UP000663760">
    <property type="component" value="Chromosome 3"/>
</dbReference>
<sequence>MAAQTPAMFQNENLHIPRGKAIDGGKTALLKPEKKERKDRKALADLSKPAKPVLSATIKGSTIKDNSLRGVEKTKKAPKSSILTDEDIKRCHEWAKEGNEKVHYTGNDIQKNEKEVMEKRIKKKVDMVMSSLSKWNQDFYDYVLPVKKATEDIGYVKSLELEPEVPLPVSTVLPNSGDDEALRNFLGEPEIIWPLFDDQSFEFTLKEANEGGDPAPFQTTAIRKAA</sequence>
<proteinExistence type="predicted"/>
<dbReference type="OrthoDB" id="1905229at2759"/>
<evidence type="ECO:0000313" key="3">
    <source>
        <dbReference type="Proteomes" id="UP000663760"/>
    </source>
</evidence>
<name>A0A7I8K7Z3_SPIIN</name>
<feature type="region of interest" description="Disordered" evidence="1">
    <location>
        <begin position="1"/>
        <end position="26"/>
    </location>
</feature>
<evidence type="ECO:0000313" key="2">
    <source>
        <dbReference type="EMBL" id="CAA7393790.1"/>
    </source>
</evidence>
<dbReference type="EMBL" id="LR746266">
    <property type="protein sequence ID" value="CAA7393790.1"/>
    <property type="molecule type" value="Genomic_DNA"/>
</dbReference>
<accession>A0A7I8K7Z3</accession>
<gene>
    <name evidence="2" type="ORF">SI8410_03004498</name>
</gene>